<dbReference type="Pfam" id="PF03171">
    <property type="entry name" value="2OG-FeII_Oxy"/>
    <property type="match status" value="1"/>
</dbReference>
<dbReference type="Gene3D" id="2.60.120.330">
    <property type="entry name" value="B-lactam Antibiotic, Isopenicillin N Synthase, Chain"/>
    <property type="match status" value="1"/>
</dbReference>
<dbReference type="PANTHER" id="PTHR10209">
    <property type="entry name" value="OXIDOREDUCTASE, 2OG-FE II OXYGENASE FAMILY PROTEIN"/>
    <property type="match status" value="1"/>
</dbReference>
<evidence type="ECO:0000256" key="1">
    <source>
        <dbReference type="ARBA" id="ARBA00008056"/>
    </source>
</evidence>
<evidence type="ECO:0000256" key="3">
    <source>
        <dbReference type="ARBA" id="ARBA00023002"/>
    </source>
</evidence>
<evidence type="ECO:0000256" key="2">
    <source>
        <dbReference type="ARBA" id="ARBA00022723"/>
    </source>
</evidence>
<dbReference type="PROSITE" id="PS51471">
    <property type="entry name" value="FE2OG_OXY"/>
    <property type="match status" value="1"/>
</dbReference>
<evidence type="ECO:0000256" key="4">
    <source>
        <dbReference type="ARBA" id="ARBA00023004"/>
    </source>
</evidence>
<organism evidence="7 8">
    <name type="scientific">Zasmidium cellare</name>
    <name type="common">Wine cellar mold</name>
    <name type="synonym">Racodium cellare</name>
    <dbReference type="NCBI Taxonomy" id="395010"/>
    <lineage>
        <taxon>Eukaryota</taxon>
        <taxon>Fungi</taxon>
        <taxon>Dikarya</taxon>
        <taxon>Ascomycota</taxon>
        <taxon>Pezizomycotina</taxon>
        <taxon>Dothideomycetes</taxon>
        <taxon>Dothideomycetidae</taxon>
        <taxon>Mycosphaerellales</taxon>
        <taxon>Mycosphaerellaceae</taxon>
        <taxon>Zasmidium</taxon>
    </lineage>
</organism>
<comment type="similarity">
    <text evidence="1 5">Belongs to the iron/ascorbate-dependent oxidoreductase family.</text>
</comment>
<dbReference type="InterPro" id="IPR005123">
    <property type="entry name" value="Oxoglu/Fe-dep_dioxygenase_dom"/>
</dbReference>
<dbReference type="InterPro" id="IPR027443">
    <property type="entry name" value="IPNS-like_sf"/>
</dbReference>
<gene>
    <name evidence="7" type="ORF">PRZ48_004232</name>
</gene>
<comment type="caution">
    <text evidence="7">The sequence shown here is derived from an EMBL/GenBank/DDBJ whole genome shotgun (WGS) entry which is preliminary data.</text>
</comment>
<evidence type="ECO:0000259" key="6">
    <source>
        <dbReference type="PROSITE" id="PS51471"/>
    </source>
</evidence>
<dbReference type="SUPFAM" id="SSF51197">
    <property type="entry name" value="Clavaminate synthase-like"/>
    <property type="match status" value="1"/>
</dbReference>
<dbReference type="PANTHER" id="PTHR10209:SF881">
    <property type="entry name" value="FI07970P-RELATED"/>
    <property type="match status" value="1"/>
</dbReference>
<feature type="domain" description="Fe2OG dioxygenase" evidence="6">
    <location>
        <begin position="185"/>
        <end position="301"/>
    </location>
</feature>
<evidence type="ECO:0000256" key="5">
    <source>
        <dbReference type="RuleBase" id="RU003682"/>
    </source>
</evidence>
<proteinExistence type="inferred from homology"/>
<evidence type="ECO:0000313" key="7">
    <source>
        <dbReference type="EMBL" id="KAK4506267.1"/>
    </source>
</evidence>
<sequence length="346" mass="38732">MTAVPIADISAFVGEKNNERERKEAAKQLADAVKVNGCAGITGHGLPEADLGEAFSTMRKLFGLPLDDKMKAPHPDGPRPHRGYLATAKEKSGKLGAVWSTSKSEKEFFAKAIDWKETYDIGHEDNRDQPNVWLPDDILPGFRPQMVKLYDQLTAVAEAILEGLMLGMDLTEDECKTLRQMHSPIEHQIRLAHYLPMNYDDLNDPNKIRLASHRDFSSYTLLFQESESGLEFQNRANGEYLPASPREGVMYLNIGELMERFSNGKPKGLYPSAMHRVAIRPTKDGEKTVPGRFSLPFFTKIKPAEPIYPLPSRVEADGKANYEPVGFQDLAKKLFSTLLPTDSPKE</sequence>
<dbReference type="Proteomes" id="UP001305779">
    <property type="component" value="Unassembled WGS sequence"/>
</dbReference>
<dbReference type="Pfam" id="PF14226">
    <property type="entry name" value="DIOX_N"/>
    <property type="match status" value="1"/>
</dbReference>
<reference evidence="7 8" key="1">
    <citation type="journal article" date="2023" name="G3 (Bethesda)">
        <title>A chromosome-level genome assembly of Zasmidium syzygii isolated from banana leaves.</title>
        <authorList>
            <person name="van Westerhoven A.C."/>
            <person name="Mehrabi R."/>
            <person name="Talebi R."/>
            <person name="Steentjes M.B.F."/>
            <person name="Corcolon B."/>
            <person name="Chong P.A."/>
            <person name="Kema G.H.J."/>
            <person name="Seidl M.F."/>
        </authorList>
    </citation>
    <scope>NUCLEOTIDE SEQUENCE [LARGE SCALE GENOMIC DNA]</scope>
    <source>
        <strain evidence="7 8">P124</strain>
    </source>
</reference>
<keyword evidence="4 5" id="KW-0408">Iron</keyword>
<keyword evidence="2 5" id="KW-0479">Metal-binding</keyword>
<evidence type="ECO:0000313" key="8">
    <source>
        <dbReference type="Proteomes" id="UP001305779"/>
    </source>
</evidence>
<keyword evidence="8" id="KW-1185">Reference proteome</keyword>
<protein>
    <recommendedName>
        <fullName evidence="6">Fe2OG dioxygenase domain-containing protein</fullName>
    </recommendedName>
</protein>
<name>A0ABR0EXA1_ZASCE</name>
<dbReference type="EMBL" id="JAXOVC010000002">
    <property type="protein sequence ID" value="KAK4506267.1"/>
    <property type="molecule type" value="Genomic_DNA"/>
</dbReference>
<accession>A0ABR0EXA1</accession>
<keyword evidence="3 5" id="KW-0560">Oxidoreductase</keyword>
<dbReference type="InterPro" id="IPR026992">
    <property type="entry name" value="DIOX_N"/>
</dbReference>
<dbReference type="InterPro" id="IPR044861">
    <property type="entry name" value="IPNS-like_FE2OG_OXY"/>
</dbReference>